<protein>
    <recommendedName>
        <fullName evidence="3">F-box domain-containing protein</fullName>
    </recommendedName>
</protein>
<sequence length="457" mass="52436">MVDLLRSDSWRIQNLNICFPTTDSAADQNAAQRIIQRLPQEILHTLAQFGIPNLIWLELQQIAHCTDFEAPALKHLTIFSPLIRTKSIYPLLFRGHAPQLRTLTLRVATWLPQNRFPSLTHLHISCTPMRLFPAEENRATKWEVAELFSFLSHCPNLEDVVLWGIPEFHTIHEEVPVLHMGRLKRLVLGGITELLIKWILHHIRMPRTSVAYRFAGVLCAPEELFAVLMYAPWLTLRTIHIQSKYMATAIIFSLADKSSGFRIETRLPGISTQMNEDSEEWGWSHAIWSACELREVQELYLEGLTPLLLEHFTSMHALMTMLPALTTLVCSDGVQPELLFEYLAEPPDDGSDGPSSPNLSTMHLCIPDDTDMECFHTLVAFAETRARTGHPLRRVVIEVSRPTMEVESWIRQEGRIDEALSPYVESVELRVYEGRNPRPRWPDVCAETPHAEWPRWP</sequence>
<evidence type="ECO:0000313" key="2">
    <source>
        <dbReference type="Proteomes" id="UP000287166"/>
    </source>
</evidence>
<dbReference type="InterPro" id="IPR032675">
    <property type="entry name" value="LRR_dom_sf"/>
</dbReference>
<dbReference type="GeneID" id="38786271"/>
<proteinExistence type="predicted"/>
<gene>
    <name evidence="1" type="ORF">SCP_1600150</name>
</gene>
<dbReference type="EMBL" id="BFAD01000016">
    <property type="protein sequence ID" value="GBE89354.1"/>
    <property type="molecule type" value="Genomic_DNA"/>
</dbReference>
<organism evidence="1 2">
    <name type="scientific">Sparassis crispa</name>
    <dbReference type="NCBI Taxonomy" id="139825"/>
    <lineage>
        <taxon>Eukaryota</taxon>
        <taxon>Fungi</taxon>
        <taxon>Dikarya</taxon>
        <taxon>Basidiomycota</taxon>
        <taxon>Agaricomycotina</taxon>
        <taxon>Agaricomycetes</taxon>
        <taxon>Polyporales</taxon>
        <taxon>Sparassidaceae</taxon>
        <taxon>Sparassis</taxon>
    </lineage>
</organism>
<dbReference type="SUPFAM" id="SSF52047">
    <property type="entry name" value="RNI-like"/>
    <property type="match status" value="1"/>
</dbReference>
<keyword evidence="2" id="KW-1185">Reference proteome</keyword>
<evidence type="ECO:0008006" key="3">
    <source>
        <dbReference type="Google" id="ProtNLM"/>
    </source>
</evidence>
<reference evidence="1 2" key="1">
    <citation type="journal article" date="2018" name="Sci. Rep.">
        <title>Genome sequence of the cauliflower mushroom Sparassis crispa (Hanabiratake) and its association with beneficial usage.</title>
        <authorList>
            <person name="Kiyama R."/>
            <person name="Furutani Y."/>
            <person name="Kawaguchi K."/>
            <person name="Nakanishi T."/>
        </authorList>
    </citation>
    <scope>NUCLEOTIDE SEQUENCE [LARGE SCALE GENOMIC DNA]</scope>
</reference>
<dbReference type="AlphaFoldDB" id="A0A401H4K9"/>
<dbReference type="OrthoDB" id="2996832at2759"/>
<dbReference type="Proteomes" id="UP000287166">
    <property type="component" value="Unassembled WGS sequence"/>
</dbReference>
<dbReference type="InParanoid" id="A0A401H4K9"/>
<dbReference type="RefSeq" id="XP_027620267.1">
    <property type="nucleotide sequence ID" value="XM_027764466.1"/>
</dbReference>
<evidence type="ECO:0000313" key="1">
    <source>
        <dbReference type="EMBL" id="GBE89354.1"/>
    </source>
</evidence>
<comment type="caution">
    <text evidence="1">The sequence shown here is derived from an EMBL/GenBank/DDBJ whole genome shotgun (WGS) entry which is preliminary data.</text>
</comment>
<accession>A0A401H4K9</accession>
<name>A0A401H4K9_9APHY</name>
<dbReference type="Gene3D" id="3.80.10.10">
    <property type="entry name" value="Ribonuclease Inhibitor"/>
    <property type="match status" value="1"/>
</dbReference>